<comment type="caution">
    <text evidence="2">The sequence shown here is derived from an EMBL/GenBank/DDBJ whole genome shotgun (WGS) entry which is preliminary data.</text>
</comment>
<keyword evidence="1" id="KW-0472">Membrane</keyword>
<dbReference type="EMBL" id="BABT02000165">
    <property type="protein sequence ID" value="GAA98950.1"/>
    <property type="molecule type" value="Genomic_DNA"/>
</dbReference>
<proteinExistence type="predicted"/>
<dbReference type="InParanoid" id="G7E7Z0"/>
<evidence type="ECO:0000313" key="2">
    <source>
        <dbReference type="EMBL" id="GAA98950.1"/>
    </source>
</evidence>
<keyword evidence="1" id="KW-1133">Transmembrane helix</keyword>
<dbReference type="RefSeq" id="XP_014567109.1">
    <property type="nucleotide sequence ID" value="XM_014711623.1"/>
</dbReference>
<feature type="transmembrane region" description="Helical" evidence="1">
    <location>
        <begin position="50"/>
        <end position="69"/>
    </location>
</feature>
<gene>
    <name evidence="2" type="primary">Mo05638</name>
    <name evidence="2" type="ORF">E5Q_05638</name>
</gene>
<keyword evidence="3" id="KW-1185">Reference proteome</keyword>
<feature type="transmembrane region" description="Helical" evidence="1">
    <location>
        <begin position="89"/>
        <end position="109"/>
    </location>
</feature>
<organism evidence="2 3">
    <name type="scientific">Mixia osmundae (strain CBS 9802 / IAM 14324 / JCM 22182 / KY 12970)</name>
    <dbReference type="NCBI Taxonomy" id="764103"/>
    <lineage>
        <taxon>Eukaryota</taxon>
        <taxon>Fungi</taxon>
        <taxon>Dikarya</taxon>
        <taxon>Basidiomycota</taxon>
        <taxon>Pucciniomycotina</taxon>
        <taxon>Mixiomycetes</taxon>
        <taxon>Mixiales</taxon>
        <taxon>Mixiaceae</taxon>
        <taxon>Mixia</taxon>
    </lineage>
</organism>
<evidence type="ECO:0000256" key="1">
    <source>
        <dbReference type="SAM" id="Phobius"/>
    </source>
</evidence>
<reference evidence="2 3" key="2">
    <citation type="journal article" date="2012" name="Open Biol.">
        <title>Characteristics of nucleosomes and linker DNA regions on the genome of the basidiomycete Mixia osmundae revealed by mono- and dinucleosome mapping.</title>
        <authorList>
            <person name="Nishida H."/>
            <person name="Kondo S."/>
            <person name="Matsumoto T."/>
            <person name="Suzuki Y."/>
            <person name="Yoshikawa H."/>
            <person name="Taylor T.D."/>
            <person name="Sugiyama J."/>
        </authorList>
    </citation>
    <scope>NUCLEOTIDE SEQUENCE [LARGE SCALE GENOMIC DNA]</scope>
    <source>
        <strain evidence="3">CBS 9802 / IAM 14324 / JCM 22182 / KY 12970</strain>
    </source>
</reference>
<dbReference type="HOGENOM" id="CLU_1230204_0_0_1"/>
<name>G7E7Z0_MIXOS</name>
<sequence length="225" mass="24770">MPSGSVAISDVAVLEYWGDSSPRSLAQRLCSVATTAPAPQPEVMMFPARLVCIMVGLCLSASIATAAVVKPKFGLLARNTQTCDPKIFFTRHCVMAMTLLNDAVFYLGFTMKSDSRGIPMYIDVDTEEIGIIDPSYNFHPTCGNFYSYQISKNNVDVNMRIHWQCPERLVYALAPSSIAGVGVKSHGMTCDSQRDPSQKDAIWQDDIKSLAWPGYFHDQPSCLAK</sequence>
<evidence type="ECO:0000313" key="3">
    <source>
        <dbReference type="Proteomes" id="UP000009131"/>
    </source>
</evidence>
<protein>
    <submittedName>
        <fullName evidence="2">Uncharacterized protein</fullName>
    </submittedName>
</protein>
<reference evidence="2 3" key="1">
    <citation type="journal article" date="2011" name="J. Gen. Appl. Microbiol.">
        <title>Draft genome sequencing of the enigmatic basidiomycete Mixia osmundae.</title>
        <authorList>
            <person name="Nishida H."/>
            <person name="Nagatsuka Y."/>
            <person name="Sugiyama J."/>
        </authorList>
    </citation>
    <scope>NUCLEOTIDE SEQUENCE [LARGE SCALE GENOMIC DNA]</scope>
    <source>
        <strain evidence="3">CBS 9802 / IAM 14324 / JCM 22182 / KY 12970</strain>
    </source>
</reference>
<dbReference type="Proteomes" id="UP000009131">
    <property type="component" value="Unassembled WGS sequence"/>
</dbReference>
<dbReference type="AlphaFoldDB" id="G7E7Z0"/>
<accession>G7E7Z0</accession>
<keyword evidence="1" id="KW-0812">Transmembrane</keyword>